<keyword evidence="6" id="KW-0732">Signal</keyword>
<dbReference type="PANTHER" id="PTHR32305">
    <property type="match status" value="1"/>
</dbReference>
<evidence type="ECO:0000259" key="8">
    <source>
        <dbReference type="Pfam" id="PF25023"/>
    </source>
</evidence>
<comment type="caution">
    <text evidence="9">The sequence shown here is derived from an EMBL/GenBank/DDBJ whole genome shotgun (WGS) entry which is preliminary data.</text>
</comment>
<gene>
    <name evidence="9" type="ORF">PEDI_55790</name>
</gene>
<dbReference type="Gene3D" id="2.180.10.10">
    <property type="entry name" value="RHS repeat-associated core"/>
    <property type="match status" value="2"/>
</dbReference>
<dbReference type="Pfam" id="PF12256">
    <property type="entry name" value="TcdB_toxin_midN"/>
    <property type="match status" value="1"/>
</dbReference>
<evidence type="ECO:0000256" key="3">
    <source>
        <dbReference type="ARBA" id="ARBA00022737"/>
    </source>
</evidence>
<dbReference type="InterPro" id="IPR056823">
    <property type="entry name" value="TEN-like_YD-shell"/>
</dbReference>
<dbReference type="Proteomes" id="UP001310022">
    <property type="component" value="Unassembled WGS sequence"/>
</dbReference>
<dbReference type="Pfam" id="PF25023">
    <property type="entry name" value="TEN_YD-shell"/>
    <property type="match status" value="2"/>
</dbReference>
<reference evidence="9 10" key="1">
    <citation type="submission" date="2021-12" db="EMBL/GenBank/DDBJ databases">
        <title>Genome sequencing of bacteria with rrn-lacking chromosome and rrn-plasmid.</title>
        <authorList>
            <person name="Anda M."/>
            <person name="Iwasaki W."/>
        </authorList>
    </citation>
    <scope>NUCLEOTIDE SEQUENCE [LARGE SCALE GENOMIC DNA]</scope>
    <source>
        <strain evidence="9 10">NBRC 15940</strain>
    </source>
</reference>
<feature type="domain" description="Teneurin-like YD-shell" evidence="8">
    <location>
        <begin position="2044"/>
        <end position="2702"/>
    </location>
</feature>
<evidence type="ECO:0000256" key="4">
    <source>
        <dbReference type="ARBA" id="ARBA00023026"/>
    </source>
</evidence>
<dbReference type="PANTHER" id="PTHR32305:SF17">
    <property type="entry name" value="TRNA NUCLEASE WAPA"/>
    <property type="match status" value="1"/>
</dbReference>
<dbReference type="RefSeq" id="WP_338240092.1">
    <property type="nucleotide sequence ID" value="NZ_BQKE01000010.1"/>
</dbReference>
<dbReference type="InterPro" id="IPR006530">
    <property type="entry name" value="YD"/>
</dbReference>
<protein>
    <recommendedName>
        <fullName evidence="11">Insecticide toxin TcdB middle/N-terminal domain-containing protein</fullName>
    </recommendedName>
</protein>
<evidence type="ECO:0000256" key="2">
    <source>
        <dbReference type="ARBA" id="ARBA00022525"/>
    </source>
</evidence>
<evidence type="ECO:0000259" key="7">
    <source>
        <dbReference type="Pfam" id="PF12256"/>
    </source>
</evidence>
<feature type="chain" id="PRO_5042986307" description="Insecticide toxin TcdB middle/N-terminal domain-containing protein" evidence="6">
    <location>
        <begin position="20"/>
        <end position="3172"/>
    </location>
</feature>
<dbReference type="InterPro" id="IPR022045">
    <property type="entry name" value="TcdB_toxin_mid/N"/>
</dbReference>
<dbReference type="InterPro" id="IPR022385">
    <property type="entry name" value="Rhs_assc_core"/>
</dbReference>
<keyword evidence="10" id="KW-1185">Reference proteome</keyword>
<dbReference type="SUPFAM" id="SSF69318">
    <property type="entry name" value="Integrin alpha N-terminal domain"/>
    <property type="match status" value="2"/>
</dbReference>
<dbReference type="InterPro" id="IPR003284">
    <property type="entry name" value="Sal_SpvB"/>
</dbReference>
<feature type="domain" description="Teneurin-like YD-shell" evidence="8">
    <location>
        <begin position="2844"/>
        <end position="2939"/>
    </location>
</feature>
<evidence type="ECO:0000256" key="6">
    <source>
        <dbReference type="SAM" id="SignalP"/>
    </source>
</evidence>
<organism evidence="9 10">
    <name type="scientific">Persicobacter diffluens</name>
    <dbReference type="NCBI Taxonomy" id="981"/>
    <lineage>
        <taxon>Bacteria</taxon>
        <taxon>Pseudomonadati</taxon>
        <taxon>Bacteroidota</taxon>
        <taxon>Cytophagia</taxon>
        <taxon>Cytophagales</taxon>
        <taxon>Persicobacteraceae</taxon>
        <taxon>Persicobacter</taxon>
    </lineage>
</organism>
<accession>A0AAN4W639</accession>
<sequence length="3172" mass="351773">MFRNFCLLLFCIISAFATANPVTYSAGMQEGVIGCTPEQLLDNPTDNVFHIAIEEAIPTDATIYLTYELFGVRHHTGIARSINDQQAFGGQLVELSPQWHPQKEKISAAWLKQGDNVLRFSLPKTAKHYYKVRNIAIIIDTQPIEAPVVINQQGLISPQNHSIYFNGFFADQSKTVARLWVEGQQVAVRNGGFEYLGQNFSNRQHIHLQWQYADGSSNQQQVLLGFNQLKSMLTFELPQDFQSEAKAYLPGYSESLEMAGAQFSSKKGSIRQQQEIQIHSLRDVDIPALDPGMINVTALSEAYRFLPHGAHFEEAADIQLAYDEKLIPEGYTLEDIKTYYFDETVHHWLPLPKDSLASLEARAIVSNTTHFTDMINAIIQVPESPEAAAYTPTSMKDIQAANPTAAVNLIDIPQANSRGGAAMSYPIEIPAGRQGMQPGLAINYNSGGGADWLGLGWNIAIPAINIDTRWGVPRFDGNKETETYLLNGEQLFPVAHRGALRARESRKQFFPRVEGAFNRIIREGNETSGYWWRVMDKSGNQYFYGGRPGNNVMEEAVLRDAKGNIAHWALVEMRDLNNNFVRYHYSKVEDTGLANGRVMGQNLYCSHITYTGSGQQEGKYKVEFIRDRQLGESKRKDINIDARYGFKKVTADLLRKINVFYNGSMVRSYELLYQEGAFHKSLLTELKQFDGKGNFFNSHQFEYFDEVTTGDNGKLRPLAAEANWLVPNDNVNGNHINPLPGFHDDASALSGTKSNNISVSTGITFGASDMQFWCKSLTFGGHVNFSKGNSEGSVALVDINGDGLPDKVFVEGDKLKYHPNLSKSGKLEFGEEAITVKGAHQFYKETNTSAGGGFQANPTGNTFAGADLSYSRSKTTIYFTEANGDQLIDIVANGRVYFNRLDENGHPSFSTSSAGTPSPISSLGGASIELDPIDPAEIEKAIDRSPLHDVVKVWVAPYDGTVAINAPVNLIQSNSKDREGAKADGVRVAIQFKDEEKWSTKIDPDDYNVKPVSIPSLSVQKGDRIYFRTQSLVNGEFDQVFWPQQITYSNRTEVLTANNRQKYHFDAQKDFILAADQTISVPIDGQINIQGNISLPVTSDSLLFQIIKGEDEIVLEYHSDGRSKRDTTFSISQTVYNGDEFRFLVSAETNIKWEQIEFDAVMYYTASNSAEVPNVYASNGDPLIKIFPVPHFTMFPVNLVNEEMITAKQTGQIAIAPLFAEEMDIHGNVTLSIKKPDTLVTKKTFLFDRGELIGDSLLTVKLDSGISYFIEYHIKDRELANKIAQQSEVKIMDAADTSIVTIPLFTTEESYIFGPMYRGWGQFAYNGNRERANQAINERELKLDDRIENGNHDIDVPEIPEEGADAEEINQEYNANGGYNPADDLFIMMVPVGEFKRWQGYDDLTYVTSDIISASRLGEDDITVDPVEAQSPTAEGMSAIDRISNSYSGSVSGGASFGASIGASASYGWNNSTSDFMDMNGDGFPDIVTKDKIQYTYPTGALSEEKLVHKKGQNMQSTNNSVGATANGSFLHAKPTSKFSKWVSGPGVEAKDAQSSAGAGVGLTVANSDTESAWMDVNGDGLPDRVYKNGDVELNLGYAFATKEPWGFTALNSGKSISKNGGLSVNICNGSIRAGVGVNKSTSETEYTLQDLNGDGLLDILSVNNGKLLVSINTGAGFASAVEWQGAELINQNESVGESVNVGFTACIPLIPPIIVSKLCINPTVSTGRNMNRETIRFADIDGDGFPDYLVSDKNNELKVRRSTIGRTNMLKTVHRPMGAVVALDYERYGNSYDMPRDVWALKEVSVFDGHVGDGADTTRTRFRYAAPKFDRHEREFYGFAEVITETIDTENGNAPYARITQAFHNDNYYQKGMLKQQEMADAKGNKYTVNQQTYEVRDLTGKALKATDLESTTEAKVVFPAMVKKSDYYFEGQSEAGKSSRIEMDYDLLGNMTTIADYGDEGEADDLFAQVQYHHYSNDDLYLVGAPKSIEVNDADGNLLRHRSTTIDQNTGNLTQIRQLLSESEDDGKEEAVYDFEYFDNGNLKSVRRPENHQGQRMKLEYTYDEAVATYTTKVSNSYGYSSSAQYDYRFGQLKNSTSINGHKTTYQYDELGRLTQVKGPNEKQYTLKFEYHPEAKTPWALTKHYDPQHAGNDMETATFVDGIGRVLQTKKDAAIFNGGGDQEQMIVSGHMVFDAFGRAVEAYYPTTQKLGKAGEFVTTIDSEQPTVTTYDVMNRSLSVTLPDDSKTTTTYGFGKDREGKPQFKTTVTDANGVSSVQFTDVRGRVTAMHNAMDTWTSFRYNAIGEQVASINPIGAVTSSVYDMIGRRTERHHPDAGLTQYHYDAAGNMTELITANLAEQGAGILYKYDHERLTDIEYPINPENNTHFEYGAANAQENRVGRIHWQSDATGAQEFSYGKLGEVTKTVRTIVLPDFEPLTYTTETTYDTWNRLTEMTYPDGEKVTYEYNTGGLLKQMYGQKDGNKYAYVDQLGYDKFEQRTFLKYGNGTVTNYSYEPKRRRLANMQAYTAKGRAMMDNHYGYDAVNNILSLQNRAEKPESNLMGGGSVYNYEYDELYRLTHAEGQHFGSNHEHRYQMDMAYNKAGAITHKAQEHTRKGYDDSEWSPRNKTTYAQDYTYGKDQPHAPIHIGRKTYAYDPNGNLSGWTDDLSGQRRNLAWDEENRIRAIADNGNTFNYVYDASGTRVIKGKNIGQSIDINGSRKGGKGSIGNNTVYVNPYLVLTSGGYTKHFYIEGQRIVSKIGNSKLDADLKKTAGNGKVNYHQKKELVFEGFVKNLKFLGEDGSFLTPGNSGKIPPGQIKPGSGNDNGNGNGGGNGGGSTEKFAYYFHPDHLGSSSFITDASGEVYQHLEYFAYGETFVEEHSNTHRTPFLFNGKELDDETGLYYYGARYYDPRGSVWLSVDPKAEKLLDQSPYNYALNNPVIYQDPNGEFPWLTGFIGAGVNITVGYASAKIKGEKYSGMDALRDGAIGFAVGSGAALLAPALGLTSATTLGGKIISGAIVGSSTGMTSNALTQKWNISAGKQEEWNNSQFVTSGIVGVFSGSASAGMGAAANKFMSKVGNKMFKEFTEKELKQYTNIQAKYLKKNFERLYGRKFKKSIFERALKEKVDVWSELKTTEIDAFKFTVEEGGSKGAEIVISIGAAKIVNEIEN</sequence>
<feature type="compositionally biased region" description="Gly residues" evidence="5">
    <location>
        <begin position="2825"/>
        <end position="2835"/>
    </location>
</feature>
<evidence type="ECO:0000256" key="1">
    <source>
        <dbReference type="ARBA" id="ARBA00004613"/>
    </source>
</evidence>
<evidence type="ECO:0008006" key="11">
    <source>
        <dbReference type="Google" id="ProtNLM"/>
    </source>
</evidence>
<dbReference type="Pfam" id="PF03534">
    <property type="entry name" value="SpvB"/>
    <property type="match status" value="1"/>
</dbReference>
<comment type="subcellular location">
    <subcellularLocation>
        <location evidence="1">Secreted</location>
    </subcellularLocation>
</comment>
<dbReference type="NCBIfam" id="TIGR03696">
    <property type="entry name" value="Rhs_assc_core"/>
    <property type="match status" value="1"/>
</dbReference>
<name>A0AAN4W639_9BACT</name>
<evidence type="ECO:0000256" key="5">
    <source>
        <dbReference type="SAM" id="MobiDB-lite"/>
    </source>
</evidence>
<feature type="domain" description="Insecticide toxin TcdB middle/N-terminal" evidence="7">
    <location>
        <begin position="1733"/>
        <end position="1853"/>
    </location>
</feature>
<evidence type="ECO:0000313" key="10">
    <source>
        <dbReference type="Proteomes" id="UP001310022"/>
    </source>
</evidence>
<feature type="region of interest" description="Disordered" evidence="5">
    <location>
        <begin position="2807"/>
        <end position="2835"/>
    </location>
</feature>
<evidence type="ECO:0000313" key="9">
    <source>
        <dbReference type="EMBL" id="GJM65027.1"/>
    </source>
</evidence>
<dbReference type="InterPro" id="IPR028994">
    <property type="entry name" value="Integrin_alpha_N"/>
</dbReference>
<dbReference type="GO" id="GO:0005737">
    <property type="term" value="C:cytoplasm"/>
    <property type="evidence" value="ECO:0007669"/>
    <property type="project" value="InterPro"/>
</dbReference>
<dbReference type="GO" id="GO:0005576">
    <property type="term" value="C:extracellular region"/>
    <property type="evidence" value="ECO:0007669"/>
    <property type="project" value="UniProtKB-SubCell"/>
</dbReference>
<dbReference type="InterPro" id="IPR050708">
    <property type="entry name" value="T6SS_VgrG/RHS"/>
</dbReference>
<proteinExistence type="predicted"/>
<keyword evidence="3" id="KW-0677">Repeat</keyword>
<feature type="signal peptide" evidence="6">
    <location>
        <begin position="1"/>
        <end position="19"/>
    </location>
</feature>
<dbReference type="NCBIfam" id="TIGR01643">
    <property type="entry name" value="YD_repeat_2x"/>
    <property type="match status" value="1"/>
</dbReference>
<keyword evidence="4" id="KW-0843">Virulence</keyword>
<dbReference type="EMBL" id="BQKE01000010">
    <property type="protein sequence ID" value="GJM65027.1"/>
    <property type="molecule type" value="Genomic_DNA"/>
</dbReference>
<keyword evidence="2" id="KW-0964">Secreted</keyword>